<dbReference type="EMBL" id="JAJJMB010001069">
    <property type="protein sequence ID" value="KAI3959404.1"/>
    <property type="molecule type" value="Genomic_DNA"/>
</dbReference>
<gene>
    <name evidence="1" type="ORF">MKW98_018994</name>
</gene>
<comment type="caution">
    <text evidence="1">The sequence shown here is derived from an EMBL/GenBank/DDBJ whole genome shotgun (WGS) entry which is preliminary data.</text>
</comment>
<proteinExistence type="predicted"/>
<organism evidence="1 2">
    <name type="scientific">Papaver atlanticum</name>
    <dbReference type="NCBI Taxonomy" id="357466"/>
    <lineage>
        <taxon>Eukaryota</taxon>
        <taxon>Viridiplantae</taxon>
        <taxon>Streptophyta</taxon>
        <taxon>Embryophyta</taxon>
        <taxon>Tracheophyta</taxon>
        <taxon>Spermatophyta</taxon>
        <taxon>Magnoliopsida</taxon>
        <taxon>Ranunculales</taxon>
        <taxon>Papaveraceae</taxon>
        <taxon>Papaveroideae</taxon>
        <taxon>Papaver</taxon>
    </lineage>
</organism>
<keyword evidence="2" id="KW-1185">Reference proteome</keyword>
<accession>A0AAD4TG77</accession>
<reference evidence="1" key="1">
    <citation type="submission" date="2022-04" db="EMBL/GenBank/DDBJ databases">
        <title>A functionally conserved STORR gene fusion in Papaver species that diverged 16.8 million years ago.</title>
        <authorList>
            <person name="Catania T."/>
        </authorList>
    </citation>
    <scope>NUCLEOTIDE SEQUENCE</scope>
    <source>
        <strain evidence="1">S-188037</strain>
    </source>
</reference>
<sequence>MKFLKPVGADYGVLDNGLSYYAVLVKVGSVVEEDDERGVSCSPTDETIYELLVPVHKPELLSKSYISPSRFRVLTEDLERERGVVFEENRGTLNANGPTTMQDAHWYLMME</sequence>
<evidence type="ECO:0000313" key="1">
    <source>
        <dbReference type="EMBL" id="KAI3959404.1"/>
    </source>
</evidence>
<evidence type="ECO:0000313" key="2">
    <source>
        <dbReference type="Proteomes" id="UP001202328"/>
    </source>
</evidence>
<protein>
    <submittedName>
        <fullName evidence="1">Uncharacterized protein</fullName>
    </submittedName>
</protein>
<dbReference type="Proteomes" id="UP001202328">
    <property type="component" value="Unassembled WGS sequence"/>
</dbReference>
<dbReference type="AlphaFoldDB" id="A0AAD4TG77"/>
<name>A0AAD4TG77_9MAGN</name>